<dbReference type="EMBL" id="GBRH01183754">
    <property type="protein sequence ID" value="JAE14142.1"/>
    <property type="molecule type" value="Transcribed_RNA"/>
</dbReference>
<accession>A0A0A9FPC2</accession>
<reference evidence="1" key="2">
    <citation type="journal article" date="2015" name="Data Brief">
        <title>Shoot transcriptome of the giant reed, Arundo donax.</title>
        <authorList>
            <person name="Barrero R.A."/>
            <person name="Guerrero F.D."/>
            <person name="Moolhuijzen P."/>
            <person name="Goolsby J.A."/>
            <person name="Tidwell J."/>
            <person name="Bellgard S.E."/>
            <person name="Bellgard M.I."/>
        </authorList>
    </citation>
    <scope>NUCLEOTIDE SEQUENCE</scope>
    <source>
        <tissue evidence="1">Shoot tissue taken approximately 20 cm above the soil surface</tissue>
    </source>
</reference>
<protein>
    <submittedName>
        <fullName evidence="1">Uncharacterized protein</fullName>
    </submittedName>
</protein>
<evidence type="ECO:0000313" key="1">
    <source>
        <dbReference type="EMBL" id="JAE14142.1"/>
    </source>
</evidence>
<reference evidence="1" key="1">
    <citation type="submission" date="2014-09" db="EMBL/GenBank/DDBJ databases">
        <authorList>
            <person name="Magalhaes I.L.F."/>
            <person name="Oliveira U."/>
            <person name="Santos F.R."/>
            <person name="Vidigal T.H.D.A."/>
            <person name="Brescovit A.D."/>
            <person name="Santos A.J."/>
        </authorList>
    </citation>
    <scope>NUCLEOTIDE SEQUENCE</scope>
    <source>
        <tissue evidence="1">Shoot tissue taken approximately 20 cm above the soil surface</tissue>
    </source>
</reference>
<sequence length="88" mass="9691">MNRARARAILMRHPSGASIGFTRPCVPCFSQRCCRPLVWPKAATTHDEHADLELLDGIAELSQHLQLVEPPPPSCTGVVLPLNFFSTL</sequence>
<proteinExistence type="predicted"/>
<dbReference type="AlphaFoldDB" id="A0A0A9FPC2"/>
<organism evidence="1">
    <name type="scientific">Arundo donax</name>
    <name type="common">Giant reed</name>
    <name type="synonym">Donax arundinaceus</name>
    <dbReference type="NCBI Taxonomy" id="35708"/>
    <lineage>
        <taxon>Eukaryota</taxon>
        <taxon>Viridiplantae</taxon>
        <taxon>Streptophyta</taxon>
        <taxon>Embryophyta</taxon>
        <taxon>Tracheophyta</taxon>
        <taxon>Spermatophyta</taxon>
        <taxon>Magnoliopsida</taxon>
        <taxon>Liliopsida</taxon>
        <taxon>Poales</taxon>
        <taxon>Poaceae</taxon>
        <taxon>PACMAD clade</taxon>
        <taxon>Arundinoideae</taxon>
        <taxon>Arundineae</taxon>
        <taxon>Arundo</taxon>
    </lineage>
</organism>
<name>A0A0A9FPC2_ARUDO</name>